<feature type="domain" description="Aminoglycoside phosphotransferase" evidence="7">
    <location>
        <begin position="66"/>
        <end position="343"/>
    </location>
</feature>
<dbReference type="PANTHER" id="PTHR36091">
    <property type="entry name" value="ALTERED INHERITANCE OF MITOCHONDRIA PROTEIN 9, MITOCHONDRIAL"/>
    <property type="match status" value="1"/>
</dbReference>
<proteinExistence type="inferred from homology"/>
<evidence type="ECO:0000313" key="8">
    <source>
        <dbReference type="EMBL" id="KAF2764004.1"/>
    </source>
</evidence>
<dbReference type="OrthoDB" id="2831558at2759"/>
<dbReference type="GO" id="GO:0005739">
    <property type="term" value="C:mitochondrion"/>
    <property type="evidence" value="ECO:0007669"/>
    <property type="project" value="UniProtKB-SubCell"/>
</dbReference>
<dbReference type="GO" id="GO:0016740">
    <property type="term" value="F:transferase activity"/>
    <property type="evidence" value="ECO:0007669"/>
    <property type="project" value="UniProtKB-KW"/>
</dbReference>
<dbReference type="Pfam" id="PF01636">
    <property type="entry name" value="APH"/>
    <property type="match status" value="1"/>
</dbReference>
<keyword evidence="8" id="KW-0808">Transferase</keyword>
<keyword evidence="4" id="KW-0809">Transit peptide</keyword>
<dbReference type="EMBL" id="ML995946">
    <property type="protein sequence ID" value="KAF2764004.1"/>
    <property type="molecule type" value="Genomic_DNA"/>
</dbReference>
<evidence type="ECO:0000313" key="9">
    <source>
        <dbReference type="Proteomes" id="UP000799436"/>
    </source>
</evidence>
<reference evidence="8" key="1">
    <citation type="journal article" date="2020" name="Stud. Mycol.">
        <title>101 Dothideomycetes genomes: a test case for predicting lifestyles and emergence of pathogens.</title>
        <authorList>
            <person name="Haridas S."/>
            <person name="Albert R."/>
            <person name="Binder M."/>
            <person name="Bloem J."/>
            <person name="Labutti K."/>
            <person name="Salamov A."/>
            <person name="Andreopoulos B."/>
            <person name="Baker S."/>
            <person name="Barry K."/>
            <person name="Bills G."/>
            <person name="Bluhm B."/>
            <person name="Cannon C."/>
            <person name="Castanera R."/>
            <person name="Culley D."/>
            <person name="Daum C."/>
            <person name="Ezra D."/>
            <person name="Gonzalez J."/>
            <person name="Henrissat B."/>
            <person name="Kuo A."/>
            <person name="Liang C."/>
            <person name="Lipzen A."/>
            <person name="Lutzoni F."/>
            <person name="Magnuson J."/>
            <person name="Mondo S."/>
            <person name="Nolan M."/>
            <person name="Ohm R."/>
            <person name="Pangilinan J."/>
            <person name="Park H.-J."/>
            <person name="Ramirez L."/>
            <person name="Alfaro M."/>
            <person name="Sun H."/>
            <person name="Tritt A."/>
            <person name="Yoshinaga Y."/>
            <person name="Zwiers L.-H."/>
            <person name="Turgeon B."/>
            <person name="Goodwin S."/>
            <person name="Spatafora J."/>
            <person name="Crous P."/>
            <person name="Grigoriev I."/>
        </authorList>
    </citation>
    <scope>NUCLEOTIDE SEQUENCE</scope>
    <source>
        <strain evidence="8">CBS 116005</strain>
    </source>
</reference>
<dbReference type="InterPro" id="IPR051035">
    <property type="entry name" value="Mito_inheritance_9"/>
</dbReference>
<name>A0A6G1KVD3_9PEZI</name>
<sequence>MNFIRYFSILRHKPVDWNQHADFFNSTRGRFVCNERREMARRHVKFDMNELCRAAGAAVGGRCVDVEKFPDGMYSKAFLLIMDNDEQVVAKVPNPNAGRSHFTTASEVATMDFVRNVLGTPVPKILAWDSSGRTAVGAEYIIMEKAKGVQLSTVWPSMKFEQMVKVMKAVTRYQKAWASASFGCIGSLYYAQDVKLDGRKALVYVDETGKQIQDDRFAIGPIVSREWNDHDSKFELRQRANIESYRRAVIERDIKATTTLLPLPKLLTMLCGPSLYQSTAEEKHRACEAALQALPYILPQEPWASRSHLWHDDLHDENVFVDADDPTKVVSIIDWQSSFISPLFDHIITPAFLEYDGPPTKGLERPAPPRLDGMSADEEAAAIKLFDQQLLMSGYKFFLLRTAEVAFEAQMFEESEPATALSACRDIFAPAGEGGCLAALADSDRLPVQFFSEEEGKGIEGDAEKIMASLHVMDVIKKALGDLFPEKGVVRPDQYDEAKAALQNVKAQILEDFSMSEEDRRAWEGAWPFDD</sequence>
<comment type="similarity">
    <text evidence="2">Belongs to the AIM9 family.</text>
</comment>
<protein>
    <recommendedName>
        <fullName evidence="3">Altered inheritance of mitochondria protein 9, mitochondrial</fullName>
    </recommendedName>
    <alternativeName>
        <fullName evidence="6">Found in mitochondrial proteome protein 29</fullName>
    </alternativeName>
</protein>
<gene>
    <name evidence="8" type="ORF">EJ03DRAFT_282938</name>
</gene>
<dbReference type="SUPFAM" id="SSF56112">
    <property type="entry name" value="Protein kinase-like (PK-like)"/>
    <property type="match status" value="1"/>
</dbReference>
<keyword evidence="5" id="KW-0496">Mitochondrion</keyword>
<dbReference type="Proteomes" id="UP000799436">
    <property type="component" value="Unassembled WGS sequence"/>
</dbReference>
<evidence type="ECO:0000256" key="1">
    <source>
        <dbReference type="ARBA" id="ARBA00004173"/>
    </source>
</evidence>
<evidence type="ECO:0000256" key="5">
    <source>
        <dbReference type="ARBA" id="ARBA00023128"/>
    </source>
</evidence>
<evidence type="ECO:0000256" key="3">
    <source>
        <dbReference type="ARBA" id="ARBA00016197"/>
    </source>
</evidence>
<keyword evidence="9" id="KW-1185">Reference proteome</keyword>
<comment type="subcellular location">
    <subcellularLocation>
        <location evidence="1">Mitochondrion</location>
    </subcellularLocation>
</comment>
<accession>A0A6G1KVD3</accession>
<evidence type="ECO:0000256" key="2">
    <source>
        <dbReference type="ARBA" id="ARBA00005543"/>
    </source>
</evidence>
<dbReference type="InterPro" id="IPR002575">
    <property type="entry name" value="Aminoglycoside_PTrfase"/>
</dbReference>
<organism evidence="8 9">
    <name type="scientific">Teratosphaeria nubilosa</name>
    <dbReference type="NCBI Taxonomy" id="161662"/>
    <lineage>
        <taxon>Eukaryota</taxon>
        <taxon>Fungi</taxon>
        <taxon>Dikarya</taxon>
        <taxon>Ascomycota</taxon>
        <taxon>Pezizomycotina</taxon>
        <taxon>Dothideomycetes</taxon>
        <taxon>Dothideomycetidae</taxon>
        <taxon>Mycosphaerellales</taxon>
        <taxon>Teratosphaeriaceae</taxon>
        <taxon>Teratosphaeria</taxon>
    </lineage>
</organism>
<dbReference type="AlphaFoldDB" id="A0A6G1KVD3"/>
<dbReference type="InterPro" id="IPR011009">
    <property type="entry name" value="Kinase-like_dom_sf"/>
</dbReference>
<evidence type="ECO:0000256" key="6">
    <source>
        <dbReference type="ARBA" id="ARBA00031849"/>
    </source>
</evidence>
<evidence type="ECO:0000259" key="7">
    <source>
        <dbReference type="Pfam" id="PF01636"/>
    </source>
</evidence>
<evidence type="ECO:0000256" key="4">
    <source>
        <dbReference type="ARBA" id="ARBA00022946"/>
    </source>
</evidence>
<dbReference type="PANTHER" id="PTHR36091:SF1">
    <property type="entry name" value="ALTERED INHERITANCE OF MITOCHONDRIA PROTEIN 9, MITOCHONDRIAL"/>
    <property type="match status" value="1"/>
</dbReference>
<dbReference type="Gene3D" id="3.90.1200.10">
    <property type="match status" value="1"/>
</dbReference>